<dbReference type="Pfam" id="PF20100">
    <property type="entry name" value="DUF6490"/>
    <property type="match status" value="2"/>
</dbReference>
<dbReference type="EMBL" id="AMZH03000846">
    <property type="protein sequence ID" value="RRT81705.1"/>
    <property type="molecule type" value="Genomic_DNA"/>
</dbReference>
<keyword evidence="2" id="KW-1133">Transmembrane helix</keyword>
<comment type="caution">
    <text evidence="3">The sequence shown here is derived from an EMBL/GenBank/DDBJ whole genome shotgun (WGS) entry which is preliminary data.</text>
</comment>
<dbReference type="AlphaFoldDB" id="A0A427AZW5"/>
<feature type="region of interest" description="Disordered" evidence="1">
    <location>
        <begin position="170"/>
        <end position="193"/>
    </location>
</feature>
<keyword evidence="2" id="KW-0472">Membrane</keyword>
<feature type="transmembrane region" description="Helical" evidence="2">
    <location>
        <begin position="226"/>
        <end position="246"/>
    </location>
</feature>
<feature type="region of interest" description="Disordered" evidence="1">
    <location>
        <begin position="1"/>
        <end position="21"/>
    </location>
</feature>
<feature type="transmembrane region" description="Helical" evidence="2">
    <location>
        <begin position="266"/>
        <end position="283"/>
    </location>
</feature>
<feature type="transmembrane region" description="Helical" evidence="2">
    <location>
        <begin position="122"/>
        <end position="143"/>
    </location>
</feature>
<evidence type="ECO:0000313" key="3">
    <source>
        <dbReference type="EMBL" id="RRT81705.1"/>
    </source>
</evidence>
<name>A0A427AZW5_ENSVE</name>
<proteinExistence type="predicted"/>
<reference evidence="3 4" key="1">
    <citation type="journal article" date="2014" name="Agronomy (Basel)">
        <title>A Draft Genome Sequence for Ensete ventricosum, the Drought-Tolerant Tree Against Hunger.</title>
        <authorList>
            <person name="Harrison J."/>
            <person name="Moore K.A."/>
            <person name="Paszkiewicz K."/>
            <person name="Jones T."/>
            <person name="Grant M."/>
            <person name="Ambacheew D."/>
            <person name="Muzemil S."/>
            <person name="Studholme D.J."/>
        </authorList>
    </citation>
    <scope>NUCLEOTIDE SEQUENCE [LARGE SCALE GENOMIC DNA]</scope>
</reference>
<keyword evidence="2" id="KW-0812">Transmembrane</keyword>
<protein>
    <submittedName>
        <fullName evidence="3">Uncharacterized protein</fullName>
    </submittedName>
</protein>
<feature type="transmembrane region" description="Helical" evidence="2">
    <location>
        <begin position="200"/>
        <end position="220"/>
    </location>
</feature>
<dbReference type="PANTHER" id="PTHR46610">
    <property type="entry name" value="OS05G0181300 PROTEIN"/>
    <property type="match status" value="1"/>
</dbReference>
<feature type="transmembrane region" description="Helical" evidence="2">
    <location>
        <begin position="99"/>
        <end position="116"/>
    </location>
</feature>
<evidence type="ECO:0000313" key="4">
    <source>
        <dbReference type="Proteomes" id="UP000287651"/>
    </source>
</evidence>
<sequence length="322" mass="35372">MEGAGGTKLSHHHHDSRPAAAPPDGDVCSSLLCSLLNKSALLYLSINVIVSAYHSRGTPSTLTFILFSYFDLLSLFFCLRRFERLGPGSSPEKKARMKAAIWLLATALNLAFAWRVSETVPWQLAAAAWALAGCVAVGGFYGLRGCVCIYPACCLPMPIRNQLPRLTMEGDEHKQQGHQGNDDRPPVPAAQHGGAPDCGLLDPAILALLFLSVNVAIGVYRSLGDLSTLAFLFFIYFDLLLLFFCLRRFERLTADARPEEKTRLKATVWLLSTALVVSFSCRVSEVLPWALAVLVWVMTASVTVGGFYALCLYEEKDAKRER</sequence>
<dbReference type="PANTHER" id="PTHR46610:SF20">
    <property type="entry name" value="OS05G0181300 PROTEIN"/>
    <property type="match status" value="1"/>
</dbReference>
<organism evidence="3 4">
    <name type="scientific">Ensete ventricosum</name>
    <name type="common">Abyssinian banana</name>
    <name type="synonym">Musa ensete</name>
    <dbReference type="NCBI Taxonomy" id="4639"/>
    <lineage>
        <taxon>Eukaryota</taxon>
        <taxon>Viridiplantae</taxon>
        <taxon>Streptophyta</taxon>
        <taxon>Embryophyta</taxon>
        <taxon>Tracheophyta</taxon>
        <taxon>Spermatophyta</taxon>
        <taxon>Magnoliopsida</taxon>
        <taxon>Liliopsida</taxon>
        <taxon>Zingiberales</taxon>
        <taxon>Musaceae</taxon>
        <taxon>Ensete</taxon>
    </lineage>
</organism>
<evidence type="ECO:0000256" key="1">
    <source>
        <dbReference type="SAM" id="MobiDB-lite"/>
    </source>
</evidence>
<evidence type="ECO:0000256" key="2">
    <source>
        <dbReference type="SAM" id="Phobius"/>
    </source>
</evidence>
<dbReference type="Proteomes" id="UP000287651">
    <property type="component" value="Unassembled WGS sequence"/>
</dbReference>
<dbReference type="InterPro" id="IPR045501">
    <property type="entry name" value="DUF6490"/>
</dbReference>
<gene>
    <name evidence="3" type="ORF">B296_00019555</name>
</gene>
<accession>A0A427AZW5</accession>
<feature type="transmembrane region" description="Helical" evidence="2">
    <location>
        <begin position="62"/>
        <end position="79"/>
    </location>
</feature>
<feature type="compositionally biased region" description="Basic and acidic residues" evidence="1">
    <location>
        <begin position="170"/>
        <end position="185"/>
    </location>
</feature>
<feature type="transmembrane region" description="Helical" evidence="2">
    <location>
        <begin position="289"/>
        <end position="313"/>
    </location>
</feature>